<evidence type="ECO:0000259" key="5">
    <source>
        <dbReference type="PROSITE" id="PS50931"/>
    </source>
</evidence>
<keyword evidence="3" id="KW-0238">DNA-binding</keyword>
<dbReference type="OrthoDB" id="9803735at2"/>
<dbReference type="GO" id="GO:0032993">
    <property type="term" value="C:protein-DNA complex"/>
    <property type="evidence" value="ECO:0007669"/>
    <property type="project" value="TreeGrafter"/>
</dbReference>
<proteinExistence type="inferred from homology"/>
<dbReference type="SUPFAM" id="SSF53850">
    <property type="entry name" value="Periplasmic binding protein-like II"/>
    <property type="match status" value="1"/>
</dbReference>
<dbReference type="AlphaFoldDB" id="A0A380JBR4"/>
<dbReference type="PROSITE" id="PS50931">
    <property type="entry name" value="HTH_LYSR"/>
    <property type="match status" value="1"/>
</dbReference>
<evidence type="ECO:0000256" key="3">
    <source>
        <dbReference type="ARBA" id="ARBA00023125"/>
    </source>
</evidence>
<protein>
    <submittedName>
        <fullName evidence="6">LysR family transcriptional regulator</fullName>
    </submittedName>
</protein>
<evidence type="ECO:0000256" key="4">
    <source>
        <dbReference type="ARBA" id="ARBA00023163"/>
    </source>
</evidence>
<dbReference type="PANTHER" id="PTHR30346:SF0">
    <property type="entry name" value="HCA OPERON TRANSCRIPTIONAL ACTIVATOR HCAR"/>
    <property type="match status" value="1"/>
</dbReference>
<dbReference type="RefSeq" id="WP_115324867.1">
    <property type="nucleotide sequence ID" value="NZ_UHFA01000002.1"/>
</dbReference>
<dbReference type="InterPro" id="IPR000847">
    <property type="entry name" value="LysR_HTH_N"/>
</dbReference>
<evidence type="ECO:0000256" key="2">
    <source>
        <dbReference type="ARBA" id="ARBA00023015"/>
    </source>
</evidence>
<comment type="similarity">
    <text evidence="1">Belongs to the LysR transcriptional regulatory family.</text>
</comment>
<dbReference type="Pfam" id="PF00126">
    <property type="entry name" value="HTH_1"/>
    <property type="match status" value="1"/>
</dbReference>
<sequence length="301" mass="34177">MNFQQCRYAQAIAEMGSFSQAAKKLFVTQPNLSASIKDLEEELGVQLFVRSNTGARLTDDGNDFVKYAKRIIGELDLLESRYQHNFRKSFTVASHHYDFLSLPLTQVVQSFQADYQEFQLIETTTKKILESVDNFESDMGIIYLDSNNRHILEKSLANQDLSFTSLGEFPTQVFLRRGHPLADRQVLIQEDLEGYPQVRFRQEKSGLHFDEDTLEVLDNQTIMYSNDRGTVMNLLTASDAYASGLGIVNGFIKEQIVLIPLADSPVHTLGYVTNNKRKSTPILEAFVERIKESLAESENSN</sequence>
<evidence type="ECO:0000256" key="1">
    <source>
        <dbReference type="ARBA" id="ARBA00009437"/>
    </source>
</evidence>
<dbReference type="InterPro" id="IPR036388">
    <property type="entry name" value="WH-like_DNA-bd_sf"/>
</dbReference>
<dbReference type="Gene3D" id="3.40.190.290">
    <property type="match status" value="1"/>
</dbReference>
<keyword evidence="7" id="KW-1185">Reference proteome</keyword>
<dbReference type="PANTHER" id="PTHR30346">
    <property type="entry name" value="TRANSCRIPTIONAL DUAL REGULATOR HCAR-RELATED"/>
    <property type="match status" value="1"/>
</dbReference>
<dbReference type="SUPFAM" id="SSF46785">
    <property type="entry name" value="Winged helix' DNA-binding domain"/>
    <property type="match status" value="1"/>
</dbReference>
<dbReference type="FunFam" id="1.10.10.10:FF:000001">
    <property type="entry name" value="LysR family transcriptional regulator"/>
    <property type="match status" value="1"/>
</dbReference>
<dbReference type="Gene3D" id="1.10.10.10">
    <property type="entry name" value="Winged helix-like DNA-binding domain superfamily/Winged helix DNA-binding domain"/>
    <property type="match status" value="1"/>
</dbReference>
<accession>A0A380JBR4</accession>
<reference evidence="6 7" key="1">
    <citation type="submission" date="2018-06" db="EMBL/GenBank/DDBJ databases">
        <authorList>
            <consortium name="Pathogen Informatics"/>
            <person name="Doyle S."/>
        </authorList>
    </citation>
    <scope>NUCLEOTIDE SEQUENCE [LARGE SCALE GENOMIC DNA]</scope>
    <source>
        <strain evidence="7">NCTC 11391</strain>
    </source>
</reference>
<keyword evidence="4" id="KW-0804">Transcription</keyword>
<feature type="domain" description="HTH lysR-type" evidence="5">
    <location>
        <begin position="1"/>
        <end position="58"/>
    </location>
</feature>
<dbReference type="GO" id="GO:0003700">
    <property type="term" value="F:DNA-binding transcription factor activity"/>
    <property type="evidence" value="ECO:0007669"/>
    <property type="project" value="InterPro"/>
</dbReference>
<name>A0A380JBR4_STRDO</name>
<dbReference type="PRINTS" id="PR00039">
    <property type="entry name" value="HTHLYSR"/>
</dbReference>
<dbReference type="CDD" id="cd05466">
    <property type="entry name" value="PBP2_LTTR_substrate"/>
    <property type="match status" value="1"/>
</dbReference>
<evidence type="ECO:0000313" key="7">
    <source>
        <dbReference type="Proteomes" id="UP000254082"/>
    </source>
</evidence>
<gene>
    <name evidence="6" type="primary">cynR_2</name>
    <name evidence="6" type="ORF">NCTC11391_00562</name>
</gene>
<dbReference type="InterPro" id="IPR005119">
    <property type="entry name" value="LysR_subst-bd"/>
</dbReference>
<keyword evidence="2" id="KW-0805">Transcription regulation</keyword>
<dbReference type="Pfam" id="PF03466">
    <property type="entry name" value="LysR_substrate"/>
    <property type="match status" value="1"/>
</dbReference>
<dbReference type="GO" id="GO:0003677">
    <property type="term" value="F:DNA binding"/>
    <property type="evidence" value="ECO:0007669"/>
    <property type="project" value="UniProtKB-KW"/>
</dbReference>
<dbReference type="EMBL" id="UHFA01000002">
    <property type="protein sequence ID" value="SUN35535.1"/>
    <property type="molecule type" value="Genomic_DNA"/>
</dbReference>
<evidence type="ECO:0000313" key="6">
    <source>
        <dbReference type="EMBL" id="SUN35535.1"/>
    </source>
</evidence>
<dbReference type="InterPro" id="IPR036390">
    <property type="entry name" value="WH_DNA-bd_sf"/>
</dbReference>
<dbReference type="Proteomes" id="UP000254082">
    <property type="component" value="Unassembled WGS sequence"/>
</dbReference>
<organism evidence="6 7">
    <name type="scientific">Streptococcus downei MFe28</name>
    <dbReference type="NCBI Taxonomy" id="764290"/>
    <lineage>
        <taxon>Bacteria</taxon>
        <taxon>Bacillati</taxon>
        <taxon>Bacillota</taxon>
        <taxon>Bacilli</taxon>
        <taxon>Lactobacillales</taxon>
        <taxon>Streptococcaceae</taxon>
        <taxon>Streptococcus</taxon>
    </lineage>
</organism>